<name>A0ABN9AQQ8_9NEOB</name>
<dbReference type="Proteomes" id="UP001162483">
    <property type="component" value="Unassembled WGS sequence"/>
</dbReference>
<feature type="region of interest" description="Disordered" evidence="1">
    <location>
        <begin position="1"/>
        <end position="77"/>
    </location>
</feature>
<feature type="compositionally biased region" description="Polar residues" evidence="1">
    <location>
        <begin position="13"/>
        <end position="26"/>
    </location>
</feature>
<accession>A0ABN9AQQ8</accession>
<gene>
    <name evidence="2" type="ORF">SPARVUS_LOCUS1282577</name>
</gene>
<reference evidence="2" key="1">
    <citation type="submission" date="2023-05" db="EMBL/GenBank/DDBJ databases">
        <authorList>
            <person name="Stuckert A."/>
        </authorList>
    </citation>
    <scope>NUCLEOTIDE SEQUENCE</scope>
</reference>
<proteinExistence type="predicted"/>
<feature type="compositionally biased region" description="Pro residues" evidence="1">
    <location>
        <begin position="28"/>
        <end position="59"/>
    </location>
</feature>
<keyword evidence="3" id="KW-1185">Reference proteome</keyword>
<feature type="non-terminal residue" evidence="2">
    <location>
        <position position="1"/>
    </location>
</feature>
<sequence>PLASTQCPPPLSANPSTGLHSASSTPLCPIPPLASTQCPPPPLPIPPLASTQCPPPPSANPSTGLHPPLPPPSANPSTGFRLPPWIKFKILTLTYKAVHHTAPNYITDLISKYHPTRTLRSSHKTSFSLVPWSPPPMPASRTSPGCHPSSGTPCPNPSDYHLLSSPLGAP</sequence>
<organism evidence="2 3">
    <name type="scientific">Staurois parvus</name>
    <dbReference type="NCBI Taxonomy" id="386267"/>
    <lineage>
        <taxon>Eukaryota</taxon>
        <taxon>Metazoa</taxon>
        <taxon>Chordata</taxon>
        <taxon>Craniata</taxon>
        <taxon>Vertebrata</taxon>
        <taxon>Euteleostomi</taxon>
        <taxon>Amphibia</taxon>
        <taxon>Batrachia</taxon>
        <taxon>Anura</taxon>
        <taxon>Neobatrachia</taxon>
        <taxon>Ranoidea</taxon>
        <taxon>Ranidae</taxon>
        <taxon>Staurois</taxon>
    </lineage>
</organism>
<evidence type="ECO:0000313" key="2">
    <source>
        <dbReference type="EMBL" id="CAI9537794.1"/>
    </source>
</evidence>
<dbReference type="EMBL" id="CATNWA010000693">
    <property type="protein sequence ID" value="CAI9537794.1"/>
    <property type="molecule type" value="Genomic_DNA"/>
</dbReference>
<protein>
    <submittedName>
        <fullName evidence="2">Uncharacterized protein</fullName>
    </submittedName>
</protein>
<evidence type="ECO:0000313" key="3">
    <source>
        <dbReference type="Proteomes" id="UP001162483"/>
    </source>
</evidence>
<comment type="caution">
    <text evidence="2">The sequence shown here is derived from an EMBL/GenBank/DDBJ whole genome shotgun (WGS) entry which is preliminary data.</text>
</comment>
<evidence type="ECO:0000256" key="1">
    <source>
        <dbReference type="SAM" id="MobiDB-lite"/>
    </source>
</evidence>
<feature type="region of interest" description="Disordered" evidence="1">
    <location>
        <begin position="126"/>
        <end position="170"/>
    </location>
</feature>